<reference evidence="2" key="1">
    <citation type="submission" date="2018-05" db="EMBL/GenBank/DDBJ databases">
        <authorList>
            <person name="Lanie J.A."/>
            <person name="Ng W.-L."/>
            <person name="Kazmierczak K.M."/>
            <person name="Andrzejewski T.M."/>
            <person name="Davidsen T.M."/>
            <person name="Wayne K.J."/>
            <person name="Tettelin H."/>
            <person name="Glass J.I."/>
            <person name="Rusch D."/>
            <person name="Podicherti R."/>
            <person name="Tsui H.-C.T."/>
            <person name="Winkler M.E."/>
        </authorList>
    </citation>
    <scope>NUCLEOTIDE SEQUENCE</scope>
</reference>
<feature type="non-terminal residue" evidence="2">
    <location>
        <position position="1"/>
    </location>
</feature>
<feature type="region of interest" description="Disordered" evidence="1">
    <location>
        <begin position="28"/>
        <end position="67"/>
    </location>
</feature>
<evidence type="ECO:0000313" key="2">
    <source>
        <dbReference type="EMBL" id="SUZ60441.1"/>
    </source>
</evidence>
<name>A0A381P0P1_9ZZZZ</name>
<gene>
    <name evidence="2" type="ORF">METZ01_LOCUS13295</name>
</gene>
<protein>
    <submittedName>
        <fullName evidence="2">Uncharacterized protein</fullName>
    </submittedName>
</protein>
<sequence>VLSIVVWLFSRPRTMVEDPNELRRTLRSLRSSSPGSATPVHGDGGLRVLGREDRDAQPGQSEDQRDG</sequence>
<dbReference type="AlphaFoldDB" id="A0A381P0P1"/>
<feature type="compositionally biased region" description="Basic and acidic residues" evidence="1">
    <location>
        <begin position="49"/>
        <end position="67"/>
    </location>
</feature>
<dbReference type="EMBL" id="UINC01000743">
    <property type="protein sequence ID" value="SUZ60441.1"/>
    <property type="molecule type" value="Genomic_DNA"/>
</dbReference>
<organism evidence="2">
    <name type="scientific">marine metagenome</name>
    <dbReference type="NCBI Taxonomy" id="408172"/>
    <lineage>
        <taxon>unclassified sequences</taxon>
        <taxon>metagenomes</taxon>
        <taxon>ecological metagenomes</taxon>
    </lineage>
</organism>
<evidence type="ECO:0000256" key="1">
    <source>
        <dbReference type="SAM" id="MobiDB-lite"/>
    </source>
</evidence>
<accession>A0A381P0P1</accession>
<proteinExistence type="predicted"/>